<dbReference type="Proteomes" id="UP000527355">
    <property type="component" value="Unassembled WGS sequence"/>
</dbReference>
<proteinExistence type="predicted"/>
<comment type="caution">
    <text evidence="2">The sequence shown here is derived from an EMBL/GenBank/DDBJ whole genome shotgun (WGS) entry which is preliminary data.</text>
</comment>
<accession>A0A7J7ZY39</accession>
<keyword evidence="3" id="KW-1185">Reference proteome</keyword>
<evidence type="ECO:0000313" key="2">
    <source>
        <dbReference type="EMBL" id="KAF6379173.1"/>
    </source>
</evidence>
<feature type="region of interest" description="Disordered" evidence="1">
    <location>
        <begin position="1"/>
        <end position="27"/>
    </location>
</feature>
<evidence type="ECO:0000256" key="1">
    <source>
        <dbReference type="SAM" id="MobiDB-lite"/>
    </source>
</evidence>
<sequence>MCTPAESQRPPPASSENVKTMGGGRGSPIPHDFGHYWLPTPQRLQGSFYFIFMETVEVNNNHHHRVMLQISFVGSGTSSTWRLNNMLLNNQWIKEEIKQEIKSPLRQMKMKIQPSKIYGMQQKQF</sequence>
<name>A0A7J7ZY39_MYOMY</name>
<gene>
    <name evidence="2" type="ORF">mMyoMyo1_009993</name>
</gene>
<organism evidence="2 3">
    <name type="scientific">Myotis myotis</name>
    <name type="common">Greater mouse-eared bat</name>
    <name type="synonym">Vespertilio myotis</name>
    <dbReference type="NCBI Taxonomy" id="51298"/>
    <lineage>
        <taxon>Eukaryota</taxon>
        <taxon>Metazoa</taxon>
        <taxon>Chordata</taxon>
        <taxon>Craniata</taxon>
        <taxon>Vertebrata</taxon>
        <taxon>Euteleostomi</taxon>
        <taxon>Mammalia</taxon>
        <taxon>Eutheria</taxon>
        <taxon>Laurasiatheria</taxon>
        <taxon>Chiroptera</taxon>
        <taxon>Yangochiroptera</taxon>
        <taxon>Vespertilionidae</taxon>
        <taxon>Myotis</taxon>
    </lineage>
</organism>
<evidence type="ECO:0000313" key="3">
    <source>
        <dbReference type="Proteomes" id="UP000527355"/>
    </source>
</evidence>
<reference evidence="2 3" key="1">
    <citation type="journal article" date="2020" name="Nature">
        <title>Six reference-quality genomes reveal evolution of bat adaptations.</title>
        <authorList>
            <person name="Jebb D."/>
            <person name="Huang Z."/>
            <person name="Pippel M."/>
            <person name="Hughes G.M."/>
            <person name="Lavrichenko K."/>
            <person name="Devanna P."/>
            <person name="Winkler S."/>
            <person name="Jermiin L.S."/>
            <person name="Skirmuntt E.C."/>
            <person name="Katzourakis A."/>
            <person name="Burkitt-Gray L."/>
            <person name="Ray D.A."/>
            <person name="Sullivan K.A.M."/>
            <person name="Roscito J.G."/>
            <person name="Kirilenko B.M."/>
            <person name="Davalos L.M."/>
            <person name="Corthals A.P."/>
            <person name="Power M.L."/>
            <person name="Jones G."/>
            <person name="Ransome R.D."/>
            <person name="Dechmann D.K.N."/>
            <person name="Locatelli A.G."/>
            <person name="Puechmaille S.J."/>
            <person name="Fedrigo O."/>
            <person name="Jarvis E.D."/>
            <person name="Hiller M."/>
            <person name="Vernes S.C."/>
            <person name="Myers E.W."/>
            <person name="Teeling E.C."/>
        </authorList>
    </citation>
    <scope>NUCLEOTIDE SEQUENCE [LARGE SCALE GENOMIC DNA]</scope>
    <source>
        <strain evidence="2">MMyoMyo1</strain>
        <tissue evidence="2">Flight muscle</tissue>
    </source>
</reference>
<protein>
    <submittedName>
        <fullName evidence="2">Uncharacterized protein</fullName>
    </submittedName>
</protein>
<dbReference type="EMBL" id="JABWUV010000002">
    <property type="protein sequence ID" value="KAF6379173.1"/>
    <property type="molecule type" value="Genomic_DNA"/>
</dbReference>
<dbReference type="AlphaFoldDB" id="A0A7J7ZY39"/>